<dbReference type="Gene3D" id="1.25.40.10">
    <property type="entry name" value="Tetratricopeptide repeat domain"/>
    <property type="match status" value="1"/>
</dbReference>
<dbReference type="SUPFAM" id="SSF81901">
    <property type="entry name" value="HCP-like"/>
    <property type="match status" value="1"/>
</dbReference>
<dbReference type="EMBL" id="JBHSON010000031">
    <property type="protein sequence ID" value="MFC5748370.1"/>
    <property type="molecule type" value="Genomic_DNA"/>
</dbReference>
<feature type="region of interest" description="Disordered" evidence="1">
    <location>
        <begin position="141"/>
        <end position="211"/>
    </location>
</feature>
<proteinExistence type="predicted"/>
<keyword evidence="3" id="KW-1185">Reference proteome</keyword>
<name>A0ABW1A5I7_9ACTN</name>
<evidence type="ECO:0008006" key="4">
    <source>
        <dbReference type="Google" id="ProtNLM"/>
    </source>
</evidence>
<accession>A0ABW1A5I7</accession>
<organism evidence="2 3">
    <name type="scientific">Actinomadura rugatobispora</name>
    <dbReference type="NCBI Taxonomy" id="1994"/>
    <lineage>
        <taxon>Bacteria</taxon>
        <taxon>Bacillati</taxon>
        <taxon>Actinomycetota</taxon>
        <taxon>Actinomycetes</taxon>
        <taxon>Streptosporangiales</taxon>
        <taxon>Thermomonosporaceae</taxon>
        <taxon>Actinomadura</taxon>
    </lineage>
</organism>
<evidence type="ECO:0000313" key="3">
    <source>
        <dbReference type="Proteomes" id="UP001596074"/>
    </source>
</evidence>
<dbReference type="Proteomes" id="UP001596074">
    <property type="component" value="Unassembled WGS sequence"/>
</dbReference>
<sequence length="386" mass="42033">MIHNPPDELDEFVQDLIELREACGSPSLRDLASFSRKAQARHANELAGLQELSATAISDVLARRRKRPPAWSWVASYVLACQSYARGSGAWPEDPGLGSLPGWHRRYRAVRAATLPLAVLDEALIGASMSALIESLTAELDSGSAEEDVESRPETAHDLPGPEPGEDSARAKPTERSPSSRSDRRVQPPPTAEAKWLPPREENKPEAVDEARRGPYLVDDWTAGGALESMTGRRYRALFGVHGLDLLNAAEAGDMDAACRLGLLLLCERRTAEGIAWLESAAAAGDVVAEVFVHADPVWRTRLAAQLAYELTLPGYGDAWRRDDGRPTGAETYYRSASRTGHPGATYHLALMFRARGDDLTALHLFSRASQLVKAAQTRAKPEADN</sequence>
<dbReference type="InterPro" id="IPR011990">
    <property type="entry name" value="TPR-like_helical_dom_sf"/>
</dbReference>
<evidence type="ECO:0000313" key="2">
    <source>
        <dbReference type="EMBL" id="MFC5748370.1"/>
    </source>
</evidence>
<dbReference type="RefSeq" id="WP_378284027.1">
    <property type="nucleotide sequence ID" value="NZ_JBHSON010000031.1"/>
</dbReference>
<reference evidence="3" key="1">
    <citation type="journal article" date="2019" name="Int. J. Syst. Evol. Microbiol.">
        <title>The Global Catalogue of Microorganisms (GCM) 10K type strain sequencing project: providing services to taxonomists for standard genome sequencing and annotation.</title>
        <authorList>
            <consortium name="The Broad Institute Genomics Platform"/>
            <consortium name="The Broad Institute Genome Sequencing Center for Infectious Disease"/>
            <person name="Wu L."/>
            <person name="Ma J."/>
        </authorList>
    </citation>
    <scope>NUCLEOTIDE SEQUENCE [LARGE SCALE GENOMIC DNA]</scope>
    <source>
        <strain evidence="3">KCTC 42087</strain>
    </source>
</reference>
<gene>
    <name evidence="2" type="ORF">ACFPZN_22340</name>
</gene>
<evidence type="ECO:0000256" key="1">
    <source>
        <dbReference type="SAM" id="MobiDB-lite"/>
    </source>
</evidence>
<protein>
    <recommendedName>
        <fullName evidence="4">Sel1 repeat family protein</fullName>
    </recommendedName>
</protein>
<feature type="compositionally biased region" description="Basic and acidic residues" evidence="1">
    <location>
        <begin position="198"/>
        <end position="211"/>
    </location>
</feature>
<comment type="caution">
    <text evidence="2">The sequence shown here is derived from an EMBL/GenBank/DDBJ whole genome shotgun (WGS) entry which is preliminary data.</text>
</comment>